<evidence type="ECO:0000313" key="2">
    <source>
        <dbReference type="Proteomes" id="UP000594220"/>
    </source>
</evidence>
<dbReference type="Pfam" id="PF13637">
    <property type="entry name" value="Ank_4"/>
    <property type="match status" value="1"/>
</dbReference>
<dbReference type="InterPro" id="IPR002110">
    <property type="entry name" value="Ankyrin_rpt"/>
</dbReference>
<dbReference type="InterPro" id="IPR036770">
    <property type="entry name" value="Ankyrin_rpt-contain_sf"/>
</dbReference>
<dbReference type="Gene3D" id="1.25.40.20">
    <property type="entry name" value="Ankyrin repeat-containing domain"/>
    <property type="match status" value="1"/>
</dbReference>
<dbReference type="Proteomes" id="UP000594220">
    <property type="component" value="Unplaced"/>
</dbReference>
<dbReference type="GeneTree" id="ENSGT00960000190540"/>
<dbReference type="Ensembl" id="ENSCPRT00005026092.1">
    <property type="protein sequence ID" value="ENSCPRP00005022309.1"/>
    <property type="gene ID" value="ENSCPRG00005015560.1"/>
</dbReference>
<reference evidence="1" key="1">
    <citation type="submission" date="2025-08" db="UniProtKB">
        <authorList>
            <consortium name="Ensembl"/>
        </authorList>
    </citation>
    <scope>IDENTIFICATION</scope>
</reference>
<organism evidence="1 2">
    <name type="scientific">Crocodylus porosus</name>
    <name type="common">Saltwater crocodile</name>
    <name type="synonym">Estuarine crocodile</name>
    <dbReference type="NCBI Taxonomy" id="8502"/>
    <lineage>
        <taxon>Eukaryota</taxon>
        <taxon>Metazoa</taxon>
        <taxon>Chordata</taxon>
        <taxon>Craniata</taxon>
        <taxon>Vertebrata</taxon>
        <taxon>Euteleostomi</taxon>
        <taxon>Archelosauria</taxon>
        <taxon>Archosauria</taxon>
        <taxon>Crocodylia</taxon>
        <taxon>Longirostres</taxon>
        <taxon>Crocodylidae</taxon>
        <taxon>Crocodylus</taxon>
    </lineage>
</organism>
<accession>A0A7M4FAW1</accession>
<sequence length="42" mass="4039">MAASPGDHLASAAARGDCAAVQALLEAGADPDAQNRFGGTPS</sequence>
<name>A0A7M4FAW1_CROPO</name>
<evidence type="ECO:0008006" key="3">
    <source>
        <dbReference type="Google" id="ProtNLM"/>
    </source>
</evidence>
<proteinExistence type="predicted"/>
<evidence type="ECO:0000313" key="1">
    <source>
        <dbReference type="Ensembl" id="ENSCPRP00005022309.1"/>
    </source>
</evidence>
<dbReference type="AlphaFoldDB" id="A0A7M4FAW1"/>
<dbReference type="SUPFAM" id="SSF48403">
    <property type="entry name" value="Ankyrin repeat"/>
    <property type="match status" value="1"/>
</dbReference>
<keyword evidence="2" id="KW-1185">Reference proteome</keyword>
<protein>
    <recommendedName>
        <fullName evidence="3">Ankyrin repeat domain-containing protein</fullName>
    </recommendedName>
</protein>
<reference evidence="1" key="2">
    <citation type="submission" date="2025-09" db="UniProtKB">
        <authorList>
            <consortium name="Ensembl"/>
        </authorList>
    </citation>
    <scope>IDENTIFICATION</scope>
</reference>